<feature type="domain" description="BPL/LPL catalytic" evidence="7">
    <location>
        <begin position="16"/>
        <end position="206"/>
    </location>
</feature>
<evidence type="ECO:0000256" key="4">
    <source>
        <dbReference type="ARBA" id="ARBA00023267"/>
    </source>
</evidence>
<dbReference type="PANTHER" id="PTHR12835:SF5">
    <property type="entry name" value="BIOTIN--PROTEIN LIGASE"/>
    <property type="match status" value="1"/>
</dbReference>
<keyword evidence="1 8" id="KW-0436">Ligase</keyword>
<dbReference type="InterPro" id="IPR003142">
    <property type="entry name" value="BPL_C"/>
</dbReference>
<keyword evidence="9" id="KW-1185">Reference proteome</keyword>
<dbReference type="PROSITE" id="PS51733">
    <property type="entry name" value="BPL_LPL_CATALYTIC"/>
    <property type="match status" value="1"/>
</dbReference>
<evidence type="ECO:0000259" key="7">
    <source>
        <dbReference type="PROSITE" id="PS51733"/>
    </source>
</evidence>
<keyword evidence="4" id="KW-0092">Biotin</keyword>
<protein>
    <recommendedName>
        <fullName evidence="5">biotin--[biotin carboxyl-carrier protein] ligase</fullName>
        <ecNumber evidence="5">6.3.4.15</ecNumber>
    </recommendedName>
</protein>
<comment type="catalytic activity">
    <reaction evidence="6">
        <text>biotin + L-lysyl-[protein] + ATP = N(6)-biotinyl-L-lysyl-[protein] + AMP + diphosphate + H(+)</text>
        <dbReference type="Rhea" id="RHEA:11756"/>
        <dbReference type="Rhea" id="RHEA-COMP:9752"/>
        <dbReference type="Rhea" id="RHEA-COMP:10505"/>
        <dbReference type="ChEBI" id="CHEBI:15378"/>
        <dbReference type="ChEBI" id="CHEBI:29969"/>
        <dbReference type="ChEBI" id="CHEBI:30616"/>
        <dbReference type="ChEBI" id="CHEBI:33019"/>
        <dbReference type="ChEBI" id="CHEBI:57586"/>
        <dbReference type="ChEBI" id="CHEBI:83144"/>
        <dbReference type="ChEBI" id="CHEBI:456215"/>
        <dbReference type="EC" id="6.3.4.15"/>
    </reaction>
</comment>
<dbReference type="SUPFAM" id="SSF50037">
    <property type="entry name" value="C-terminal domain of transcriptional repressors"/>
    <property type="match status" value="1"/>
</dbReference>
<evidence type="ECO:0000313" key="9">
    <source>
        <dbReference type="Proteomes" id="UP001220530"/>
    </source>
</evidence>
<keyword evidence="3" id="KW-0067">ATP-binding</keyword>
<dbReference type="InterPro" id="IPR045864">
    <property type="entry name" value="aa-tRNA-synth_II/BPL/LPL"/>
</dbReference>
<dbReference type="InterPro" id="IPR008988">
    <property type="entry name" value="Transcriptional_repressor_C"/>
</dbReference>
<dbReference type="EMBL" id="CP118246">
    <property type="protein sequence ID" value="WDR03211.1"/>
    <property type="molecule type" value="Genomic_DNA"/>
</dbReference>
<evidence type="ECO:0000256" key="6">
    <source>
        <dbReference type="ARBA" id="ARBA00047846"/>
    </source>
</evidence>
<dbReference type="RefSeq" id="WP_282219605.1">
    <property type="nucleotide sequence ID" value="NZ_CP118246.1"/>
</dbReference>
<dbReference type="CDD" id="cd16442">
    <property type="entry name" value="BPL"/>
    <property type="match status" value="1"/>
</dbReference>
<dbReference type="InterPro" id="IPR004408">
    <property type="entry name" value="Biotin_CoA_COase_ligase"/>
</dbReference>
<evidence type="ECO:0000256" key="5">
    <source>
        <dbReference type="ARBA" id="ARBA00024227"/>
    </source>
</evidence>
<evidence type="ECO:0000256" key="2">
    <source>
        <dbReference type="ARBA" id="ARBA00022741"/>
    </source>
</evidence>
<name>A0ABY7YPM4_9HYPH</name>
<dbReference type="InterPro" id="IPR004143">
    <property type="entry name" value="BPL_LPL_catalytic"/>
</dbReference>
<evidence type="ECO:0000256" key="1">
    <source>
        <dbReference type="ARBA" id="ARBA00022598"/>
    </source>
</evidence>
<dbReference type="SUPFAM" id="SSF55681">
    <property type="entry name" value="Class II aaRS and biotin synthetases"/>
    <property type="match status" value="1"/>
</dbReference>
<dbReference type="Gene3D" id="2.30.30.100">
    <property type="match status" value="1"/>
</dbReference>
<accession>A0ABY7YPM4</accession>
<dbReference type="Pfam" id="PF03099">
    <property type="entry name" value="BPL_LplA_LipB"/>
    <property type="match status" value="1"/>
</dbReference>
<organism evidence="8 9">
    <name type="scientific">Devosia algicola</name>
    <dbReference type="NCBI Taxonomy" id="3026418"/>
    <lineage>
        <taxon>Bacteria</taxon>
        <taxon>Pseudomonadati</taxon>
        <taxon>Pseudomonadota</taxon>
        <taxon>Alphaproteobacteria</taxon>
        <taxon>Hyphomicrobiales</taxon>
        <taxon>Devosiaceae</taxon>
        <taxon>Devosia</taxon>
    </lineage>
</organism>
<evidence type="ECO:0000256" key="3">
    <source>
        <dbReference type="ARBA" id="ARBA00022840"/>
    </source>
</evidence>
<dbReference type="NCBIfam" id="TIGR00121">
    <property type="entry name" value="birA_ligase"/>
    <property type="match status" value="1"/>
</dbReference>
<gene>
    <name evidence="8" type="ORF">PSQ19_03270</name>
</gene>
<dbReference type="EC" id="6.3.4.15" evidence="5"/>
<keyword evidence="2" id="KW-0547">Nucleotide-binding</keyword>
<dbReference type="Proteomes" id="UP001220530">
    <property type="component" value="Chromosome"/>
</dbReference>
<sequence>MTAFALGPKARTAGYRLCGFDAVGSTNSEALTAATGGDAGGIWFAALQQTAGRGRRGRQWSTPHGNLAATLLIIPDADPAAAATLGFVAGVSLNRALGQLLPATDIRIGIDGADGIGHSQGARIALKWPNDVLADGAKLAGILLEAQKLDDGRHAIAIGFGVNAVAAPDGLPYPATSLTELGVARSAQQIFESLSDCWVDVFGLWADGHGIAAVLDYWRQAAAGIGAPVSVNQNGQIVRGIFETIDDAGRLIVRADNDARIAITAGDVHFGATASARS</sequence>
<evidence type="ECO:0000313" key="8">
    <source>
        <dbReference type="EMBL" id="WDR03211.1"/>
    </source>
</evidence>
<dbReference type="Gene3D" id="3.30.930.10">
    <property type="entry name" value="Bira Bifunctional Protein, Domain 2"/>
    <property type="match status" value="1"/>
</dbReference>
<dbReference type="PANTHER" id="PTHR12835">
    <property type="entry name" value="BIOTIN PROTEIN LIGASE"/>
    <property type="match status" value="1"/>
</dbReference>
<dbReference type="GO" id="GO:0004077">
    <property type="term" value="F:biotin--[biotin carboxyl-carrier protein] ligase activity"/>
    <property type="evidence" value="ECO:0007669"/>
    <property type="project" value="UniProtKB-EC"/>
</dbReference>
<proteinExistence type="predicted"/>
<reference evidence="8 9" key="1">
    <citation type="submission" date="2023-02" db="EMBL/GenBank/DDBJ databases">
        <title>Devosia algicola sp. nov., isolated from the phycosphere of marine algae.</title>
        <authorList>
            <person name="Kim J.M."/>
            <person name="Lee J.K."/>
            <person name="Choi B.J."/>
            <person name="Bayburt H."/>
            <person name="Jeon C.O."/>
        </authorList>
    </citation>
    <scope>NUCLEOTIDE SEQUENCE [LARGE SCALE GENOMIC DNA]</scope>
    <source>
        <strain evidence="8 9">G20-9</strain>
    </source>
</reference>
<dbReference type="Pfam" id="PF02237">
    <property type="entry name" value="BPL_C"/>
    <property type="match status" value="1"/>
</dbReference>